<comment type="caution">
    <text evidence="2">The sequence shown here is derived from an EMBL/GenBank/DDBJ whole genome shotgun (WGS) entry which is preliminary data.</text>
</comment>
<protein>
    <submittedName>
        <fullName evidence="2">10871_t:CDS:1</fullName>
    </submittedName>
</protein>
<dbReference type="OrthoDB" id="2449530at2759"/>
<dbReference type="EMBL" id="CAJVPS010054149">
    <property type="protein sequence ID" value="CAG8773615.1"/>
    <property type="molecule type" value="Genomic_DNA"/>
</dbReference>
<organism evidence="2 3">
    <name type="scientific">Ambispora leptoticha</name>
    <dbReference type="NCBI Taxonomy" id="144679"/>
    <lineage>
        <taxon>Eukaryota</taxon>
        <taxon>Fungi</taxon>
        <taxon>Fungi incertae sedis</taxon>
        <taxon>Mucoromycota</taxon>
        <taxon>Glomeromycotina</taxon>
        <taxon>Glomeromycetes</taxon>
        <taxon>Archaeosporales</taxon>
        <taxon>Ambisporaceae</taxon>
        <taxon>Ambispora</taxon>
    </lineage>
</organism>
<gene>
    <name evidence="2" type="ORF">ALEPTO_LOCUS14276</name>
</gene>
<evidence type="ECO:0000313" key="2">
    <source>
        <dbReference type="EMBL" id="CAG8773615.1"/>
    </source>
</evidence>
<keyword evidence="3" id="KW-1185">Reference proteome</keyword>
<evidence type="ECO:0000313" key="3">
    <source>
        <dbReference type="Proteomes" id="UP000789508"/>
    </source>
</evidence>
<feature type="non-terminal residue" evidence="2">
    <location>
        <position position="1"/>
    </location>
</feature>
<dbReference type="Proteomes" id="UP000789508">
    <property type="component" value="Unassembled WGS sequence"/>
</dbReference>
<name>A0A9N9JD43_9GLOM</name>
<feature type="region of interest" description="Disordered" evidence="1">
    <location>
        <begin position="78"/>
        <end position="138"/>
    </location>
</feature>
<feature type="compositionally biased region" description="Low complexity" evidence="1">
    <location>
        <begin position="78"/>
        <end position="95"/>
    </location>
</feature>
<sequence>WEVNTCYHALFEQNEDGVFWVSVIARTAFSTIAIPTIMSEYCAFTLAVCDILLNPCSQNILCKESRMRYRINQYLSNFKSSSSPSHESANNILNNENRRNEPSREASPQHTKAESESPAPRSSFMSQEEMDELFELDL</sequence>
<evidence type="ECO:0000256" key="1">
    <source>
        <dbReference type="SAM" id="MobiDB-lite"/>
    </source>
</evidence>
<proteinExistence type="predicted"/>
<accession>A0A9N9JD43</accession>
<dbReference type="AlphaFoldDB" id="A0A9N9JD43"/>
<feature type="compositionally biased region" description="Acidic residues" evidence="1">
    <location>
        <begin position="128"/>
        <end position="138"/>
    </location>
</feature>
<reference evidence="2" key="1">
    <citation type="submission" date="2021-06" db="EMBL/GenBank/DDBJ databases">
        <authorList>
            <person name="Kallberg Y."/>
            <person name="Tangrot J."/>
            <person name="Rosling A."/>
        </authorList>
    </citation>
    <scope>NUCLEOTIDE SEQUENCE</scope>
    <source>
        <strain evidence="2">FL130A</strain>
    </source>
</reference>